<accession>A0ABQ9FDA4</accession>
<evidence type="ECO:0000313" key="1">
    <source>
        <dbReference type="EMBL" id="KAJ8313635.1"/>
    </source>
</evidence>
<organism evidence="1 2">
    <name type="scientific">Tegillarca granosa</name>
    <name type="common">Malaysian cockle</name>
    <name type="synonym">Anadara granosa</name>
    <dbReference type="NCBI Taxonomy" id="220873"/>
    <lineage>
        <taxon>Eukaryota</taxon>
        <taxon>Metazoa</taxon>
        <taxon>Spiralia</taxon>
        <taxon>Lophotrochozoa</taxon>
        <taxon>Mollusca</taxon>
        <taxon>Bivalvia</taxon>
        <taxon>Autobranchia</taxon>
        <taxon>Pteriomorphia</taxon>
        <taxon>Arcoida</taxon>
        <taxon>Arcoidea</taxon>
        <taxon>Arcidae</taxon>
        <taxon>Tegillarca</taxon>
    </lineage>
</organism>
<keyword evidence="2" id="KW-1185">Reference proteome</keyword>
<name>A0ABQ9FDA4_TEGGR</name>
<dbReference type="EMBL" id="JARBDR010000342">
    <property type="protein sequence ID" value="KAJ8313635.1"/>
    <property type="molecule type" value="Genomic_DNA"/>
</dbReference>
<evidence type="ECO:0000313" key="2">
    <source>
        <dbReference type="Proteomes" id="UP001217089"/>
    </source>
</evidence>
<dbReference type="PANTHER" id="PTHR21325:SF31">
    <property type="entry name" value="GH22081P-RELATED"/>
    <property type="match status" value="1"/>
</dbReference>
<dbReference type="PANTHER" id="PTHR21325">
    <property type="entry name" value="PHOSPHOLIPASE B, PLB1"/>
    <property type="match status" value="1"/>
</dbReference>
<reference evidence="1 2" key="1">
    <citation type="submission" date="2022-12" db="EMBL/GenBank/DDBJ databases">
        <title>Chromosome-level genome of Tegillarca granosa.</title>
        <authorList>
            <person name="Kim J."/>
        </authorList>
    </citation>
    <scope>NUCLEOTIDE SEQUENCE [LARGE SCALE GENOMIC DNA]</scope>
    <source>
        <strain evidence="1">Teg-2019</strain>
        <tissue evidence="1">Adductor muscle</tissue>
    </source>
</reference>
<dbReference type="InterPro" id="IPR038885">
    <property type="entry name" value="PLB1"/>
</dbReference>
<proteinExistence type="predicted"/>
<protein>
    <submittedName>
        <fullName evidence="1">Uncharacterized protein</fullName>
    </submittedName>
</protein>
<gene>
    <name evidence="1" type="ORF">KUTeg_008196</name>
</gene>
<dbReference type="Proteomes" id="UP001217089">
    <property type="component" value="Unassembled WGS sequence"/>
</dbReference>
<sequence>MQTCCSNSNEIKSFAINFRLINDASGEIDLSYFSPDCFHFSAKGHFAAALSLWNNMIRWNSFTFSCITTGINTATLMTRKGIKYKELMLQKLHTTILLHTRTEDNT</sequence>
<comment type="caution">
    <text evidence="1">The sequence shown here is derived from an EMBL/GenBank/DDBJ whole genome shotgun (WGS) entry which is preliminary data.</text>
</comment>